<proteinExistence type="predicted"/>
<keyword evidence="3" id="KW-1185">Reference proteome</keyword>
<dbReference type="EMBL" id="JACVVK020000526">
    <property type="protein sequence ID" value="KAK7468008.1"/>
    <property type="molecule type" value="Genomic_DNA"/>
</dbReference>
<name>A0ABD0JAJ5_9CAEN</name>
<evidence type="ECO:0000256" key="1">
    <source>
        <dbReference type="SAM" id="MobiDB-lite"/>
    </source>
</evidence>
<dbReference type="Proteomes" id="UP001519460">
    <property type="component" value="Unassembled WGS sequence"/>
</dbReference>
<dbReference type="AlphaFoldDB" id="A0ABD0JAJ5"/>
<organism evidence="2 3">
    <name type="scientific">Batillaria attramentaria</name>
    <dbReference type="NCBI Taxonomy" id="370345"/>
    <lineage>
        <taxon>Eukaryota</taxon>
        <taxon>Metazoa</taxon>
        <taxon>Spiralia</taxon>
        <taxon>Lophotrochozoa</taxon>
        <taxon>Mollusca</taxon>
        <taxon>Gastropoda</taxon>
        <taxon>Caenogastropoda</taxon>
        <taxon>Sorbeoconcha</taxon>
        <taxon>Cerithioidea</taxon>
        <taxon>Batillariidae</taxon>
        <taxon>Batillaria</taxon>
    </lineage>
</organism>
<feature type="region of interest" description="Disordered" evidence="1">
    <location>
        <begin position="1"/>
        <end position="39"/>
    </location>
</feature>
<feature type="compositionally biased region" description="Basic and acidic residues" evidence="1">
    <location>
        <begin position="156"/>
        <end position="170"/>
    </location>
</feature>
<sequence>MTPEISSPKAKKVRPALHRPAPESASGKTGEKTALQRETTRNAGINECITDESRCRRWQNRETIKETNGLTCATPSCKLKFRPAIFVAFILDVDRMHCMKVCHLLSSDKIASCKLSLSSVPQIEGNDMQMSAWVVSSEVAPEQMATRWVTGGNPEMSDRGRRRNETGAWR</sequence>
<evidence type="ECO:0000313" key="3">
    <source>
        <dbReference type="Proteomes" id="UP001519460"/>
    </source>
</evidence>
<gene>
    <name evidence="2" type="ORF">BaRGS_00036752</name>
</gene>
<protein>
    <submittedName>
        <fullName evidence="2">Uncharacterized protein</fullName>
    </submittedName>
</protein>
<evidence type="ECO:0000313" key="2">
    <source>
        <dbReference type="EMBL" id="KAK7468008.1"/>
    </source>
</evidence>
<accession>A0ABD0JAJ5</accession>
<reference evidence="2 3" key="1">
    <citation type="journal article" date="2023" name="Sci. Data">
        <title>Genome assembly of the Korean intertidal mud-creeper Batillaria attramentaria.</title>
        <authorList>
            <person name="Patra A.K."/>
            <person name="Ho P.T."/>
            <person name="Jun S."/>
            <person name="Lee S.J."/>
            <person name="Kim Y."/>
            <person name="Won Y.J."/>
        </authorList>
    </citation>
    <scope>NUCLEOTIDE SEQUENCE [LARGE SCALE GENOMIC DNA]</scope>
    <source>
        <strain evidence="2">Wonlab-2016</strain>
    </source>
</reference>
<feature type="region of interest" description="Disordered" evidence="1">
    <location>
        <begin position="149"/>
        <end position="170"/>
    </location>
</feature>
<feature type="compositionally biased region" description="Basic and acidic residues" evidence="1">
    <location>
        <begin position="29"/>
        <end position="39"/>
    </location>
</feature>
<comment type="caution">
    <text evidence="2">The sequence shown here is derived from an EMBL/GenBank/DDBJ whole genome shotgun (WGS) entry which is preliminary data.</text>
</comment>